<evidence type="ECO:0000313" key="1">
    <source>
        <dbReference type="EMBL" id="CAA9390646.1"/>
    </source>
</evidence>
<dbReference type="EMBL" id="CADCTZ010001318">
    <property type="protein sequence ID" value="CAA9390646.1"/>
    <property type="molecule type" value="Genomic_DNA"/>
</dbReference>
<organism evidence="1">
    <name type="scientific">uncultured Microcoleus sp</name>
    <dbReference type="NCBI Taxonomy" id="259945"/>
    <lineage>
        <taxon>Bacteria</taxon>
        <taxon>Bacillati</taxon>
        <taxon>Cyanobacteriota</taxon>
        <taxon>Cyanophyceae</taxon>
        <taxon>Oscillatoriophycideae</taxon>
        <taxon>Oscillatoriales</taxon>
        <taxon>Microcoleaceae</taxon>
        <taxon>Microcoleus</taxon>
        <taxon>environmental samples</taxon>
    </lineage>
</organism>
<name>A0A6J4NL99_9CYAN</name>
<protein>
    <submittedName>
        <fullName evidence="1">Uncharacterized protein</fullName>
    </submittedName>
</protein>
<proteinExistence type="predicted"/>
<dbReference type="AlphaFoldDB" id="A0A6J4NL99"/>
<sequence length="70" mass="8010">MVSKLAETIARLSSITNRKGDRDSQLIILAPYSRSAICFPFCSRIFIKIEIFCPCRTNSSGYIFRNLFDN</sequence>
<accession>A0A6J4NL99</accession>
<gene>
    <name evidence="1" type="ORF">AVDCRST_MAG84-5586</name>
</gene>
<reference evidence="1" key="1">
    <citation type="submission" date="2020-02" db="EMBL/GenBank/DDBJ databases">
        <authorList>
            <person name="Meier V. D."/>
        </authorList>
    </citation>
    <scope>NUCLEOTIDE SEQUENCE</scope>
    <source>
        <strain evidence="1">AVDCRST_MAG84</strain>
    </source>
</reference>